<feature type="domain" description="Helix-turn-helix" evidence="1">
    <location>
        <begin position="6"/>
        <end position="54"/>
    </location>
</feature>
<dbReference type="Pfam" id="PF12728">
    <property type="entry name" value="HTH_17"/>
    <property type="match status" value="1"/>
</dbReference>
<name>A0ABR7H7G3_9FIRM</name>
<dbReference type="NCBIfam" id="TIGR01764">
    <property type="entry name" value="excise"/>
    <property type="match status" value="1"/>
</dbReference>
<evidence type="ECO:0000313" key="3">
    <source>
        <dbReference type="Proteomes" id="UP000634672"/>
    </source>
</evidence>
<dbReference type="InterPro" id="IPR009061">
    <property type="entry name" value="DNA-bd_dom_put_sf"/>
</dbReference>
<reference evidence="2 3" key="1">
    <citation type="submission" date="2020-08" db="EMBL/GenBank/DDBJ databases">
        <title>Genome public.</title>
        <authorList>
            <person name="Liu C."/>
            <person name="Sun Q."/>
        </authorList>
    </citation>
    <scope>NUCLEOTIDE SEQUENCE [LARGE SCALE GENOMIC DNA]</scope>
    <source>
        <strain evidence="2 3">NSJ-66</strain>
    </source>
</reference>
<dbReference type="SUPFAM" id="SSF46955">
    <property type="entry name" value="Putative DNA-binding domain"/>
    <property type="match status" value="1"/>
</dbReference>
<dbReference type="GeneID" id="93150687"/>
<dbReference type="EMBL" id="JACOPB010000005">
    <property type="protein sequence ID" value="MBC5709129.1"/>
    <property type="molecule type" value="Genomic_DNA"/>
</dbReference>
<keyword evidence="3" id="KW-1185">Reference proteome</keyword>
<protein>
    <submittedName>
        <fullName evidence="2">Helix-turn-helix domain-containing protein</fullName>
    </submittedName>
</protein>
<organism evidence="2 3">
    <name type="scientific">Hungatella hominis</name>
    <dbReference type="NCBI Taxonomy" id="2763050"/>
    <lineage>
        <taxon>Bacteria</taxon>
        <taxon>Bacillati</taxon>
        <taxon>Bacillota</taxon>
        <taxon>Clostridia</taxon>
        <taxon>Lachnospirales</taxon>
        <taxon>Lachnospiraceae</taxon>
        <taxon>Hungatella</taxon>
    </lineage>
</organism>
<sequence length="64" mass="7082">MDDEILTVAQAAAYLKVSDKTVLKWIKNDKLVASLVGRIYRIKLSDINDYLAANSNGKKGVKSK</sequence>
<evidence type="ECO:0000313" key="2">
    <source>
        <dbReference type="EMBL" id="MBC5709129.1"/>
    </source>
</evidence>
<dbReference type="Proteomes" id="UP000634672">
    <property type="component" value="Unassembled WGS sequence"/>
</dbReference>
<dbReference type="InterPro" id="IPR041657">
    <property type="entry name" value="HTH_17"/>
</dbReference>
<dbReference type="InterPro" id="IPR010093">
    <property type="entry name" value="SinI_DNA-bd"/>
</dbReference>
<dbReference type="RefSeq" id="WP_006772138.1">
    <property type="nucleotide sequence ID" value="NZ_JACOPB010000005.1"/>
</dbReference>
<accession>A0ABR7H7G3</accession>
<proteinExistence type="predicted"/>
<gene>
    <name evidence="2" type="ORF">H8S75_14315</name>
</gene>
<comment type="caution">
    <text evidence="2">The sequence shown here is derived from an EMBL/GenBank/DDBJ whole genome shotgun (WGS) entry which is preliminary data.</text>
</comment>
<evidence type="ECO:0000259" key="1">
    <source>
        <dbReference type="Pfam" id="PF12728"/>
    </source>
</evidence>